<proteinExistence type="predicted"/>
<evidence type="ECO:0008006" key="4">
    <source>
        <dbReference type="Google" id="ProtNLM"/>
    </source>
</evidence>
<sequence>MLFYSTFLRLFSPLLQCIQLFLSRYNKDDSCDQDEDIHDCGTMRMVAIMMKKVYLYAFPQSSVLSVQNSWRAGRPSAQRASCCFSQLECHFEELQLSSCRGRTQKLPPF</sequence>
<protein>
    <recommendedName>
        <fullName evidence="4">Secreted protein</fullName>
    </recommendedName>
</protein>
<keyword evidence="3" id="KW-1185">Reference proteome</keyword>
<organism evidence="2 3">
    <name type="scientific">Xyrichtys novacula</name>
    <name type="common">Pearly razorfish</name>
    <name type="synonym">Hemipteronotus novacula</name>
    <dbReference type="NCBI Taxonomy" id="13765"/>
    <lineage>
        <taxon>Eukaryota</taxon>
        <taxon>Metazoa</taxon>
        <taxon>Chordata</taxon>
        <taxon>Craniata</taxon>
        <taxon>Vertebrata</taxon>
        <taxon>Euteleostomi</taxon>
        <taxon>Actinopterygii</taxon>
        <taxon>Neopterygii</taxon>
        <taxon>Teleostei</taxon>
        <taxon>Neoteleostei</taxon>
        <taxon>Acanthomorphata</taxon>
        <taxon>Eupercaria</taxon>
        <taxon>Labriformes</taxon>
        <taxon>Labridae</taxon>
        <taxon>Xyrichtys</taxon>
    </lineage>
</organism>
<keyword evidence="1" id="KW-0732">Signal</keyword>
<accession>A0AAV1G602</accession>
<evidence type="ECO:0000313" key="3">
    <source>
        <dbReference type="Proteomes" id="UP001178508"/>
    </source>
</evidence>
<evidence type="ECO:0000256" key="1">
    <source>
        <dbReference type="SAM" id="SignalP"/>
    </source>
</evidence>
<evidence type="ECO:0000313" key="2">
    <source>
        <dbReference type="EMBL" id="CAJ1069457.1"/>
    </source>
</evidence>
<feature type="signal peptide" evidence="1">
    <location>
        <begin position="1"/>
        <end position="17"/>
    </location>
</feature>
<dbReference type="AlphaFoldDB" id="A0AAV1G602"/>
<dbReference type="EMBL" id="OY660875">
    <property type="protein sequence ID" value="CAJ1069457.1"/>
    <property type="molecule type" value="Genomic_DNA"/>
</dbReference>
<feature type="chain" id="PRO_5043942650" description="Secreted protein" evidence="1">
    <location>
        <begin position="18"/>
        <end position="109"/>
    </location>
</feature>
<dbReference type="Proteomes" id="UP001178508">
    <property type="component" value="Chromosome 12"/>
</dbReference>
<reference evidence="2" key="1">
    <citation type="submission" date="2023-08" db="EMBL/GenBank/DDBJ databases">
        <authorList>
            <person name="Alioto T."/>
            <person name="Alioto T."/>
            <person name="Gomez Garrido J."/>
        </authorList>
    </citation>
    <scope>NUCLEOTIDE SEQUENCE</scope>
</reference>
<name>A0AAV1G602_XYRNO</name>
<gene>
    <name evidence="2" type="ORF">XNOV1_A031350</name>
</gene>